<dbReference type="EMBL" id="AE016795">
    <property type="protein sequence ID" value="AAO08910.2"/>
    <property type="molecule type" value="Genomic_DNA"/>
</dbReference>
<accession>A0A3Q0L1Z1</accession>
<dbReference type="KEGG" id="vvu:VV1_0387"/>
<reference evidence="2" key="1">
    <citation type="submission" date="2002-12" db="EMBL/GenBank/DDBJ databases">
        <title>Complete genome sequence of Vibrio vulnificus CMCP6.</title>
        <authorList>
            <person name="Rhee J.H."/>
            <person name="Kim S.Y."/>
            <person name="Chung S.S."/>
            <person name="Kim J.J."/>
            <person name="Moon Y.H."/>
            <person name="Jeong H."/>
            <person name="Choy H.E."/>
        </authorList>
    </citation>
    <scope>NUCLEOTIDE SEQUENCE [LARGE SCALE GENOMIC DNA]</scope>
    <source>
        <strain evidence="2">CMCP6</strain>
    </source>
</reference>
<organism evidence="1 2">
    <name type="scientific">Vibrio vulnificus (strain CMCP6)</name>
    <dbReference type="NCBI Taxonomy" id="216895"/>
    <lineage>
        <taxon>Bacteria</taxon>
        <taxon>Pseudomonadati</taxon>
        <taxon>Pseudomonadota</taxon>
        <taxon>Gammaproteobacteria</taxon>
        <taxon>Vibrionales</taxon>
        <taxon>Vibrionaceae</taxon>
        <taxon>Vibrio</taxon>
    </lineage>
</organism>
<dbReference type="RefSeq" id="WP_011078481.1">
    <property type="nucleotide sequence ID" value="NC_004459.3"/>
</dbReference>
<name>A0A3Q0L1Z1_VIBVU</name>
<evidence type="ECO:0000313" key="1">
    <source>
        <dbReference type="EMBL" id="AAO08910.2"/>
    </source>
</evidence>
<reference evidence="1 2" key="2">
    <citation type="journal article" date="2003" name="Infect. Immun.">
        <title>Characterization and pathogenic significance of Vibrio vulnificus antigens preferentially expressed in septicemic patients.</title>
        <authorList>
            <person name="Kim Y.R."/>
            <person name="Lee S.E."/>
            <person name="Kim C.M."/>
            <person name="Kim S.Y."/>
            <person name="Shin E.K."/>
            <person name="Shin D.H."/>
            <person name="Chung S.S."/>
            <person name="Choy H.E."/>
            <person name="Progulske-Fox A."/>
            <person name="Hillman J.D."/>
            <person name="Handfield M."/>
            <person name="Rhee J.H."/>
        </authorList>
    </citation>
    <scope>NUCLEOTIDE SEQUENCE [LARGE SCALE GENOMIC DNA]</scope>
    <source>
        <strain evidence="1 2">CMCP6</strain>
    </source>
</reference>
<dbReference type="Pfam" id="PF07410">
    <property type="entry name" value="Phage_Gp111"/>
    <property type="match status" value="1"/>
</dbReference>
<evidence type="ECO:0000313" key="2">
    <source>
        <dbReference type="Proteomes" id="UP000002275"/>
    </source>
</evidence>
<gene>
    <name evidence="1" type="ordered locus">VV1_0387</name>
</gene>
<reference evidence="1 2" key="3">
    <citation type="journal article" date="2011" name="Mol. Syst. Biol.">
        <title>Integrative genome-scale metabolic analysis of Vibrio vulnificus for drug targeting and discovery.</title>
        <authorList>
            <person name="Kim H.U."/>
            <person name="Kim S.Y."/>
            <person name="Jeong H."/>
            <person name="Kim T.Y."/>
            <person name="Kim J.J."/>
            <person name="Choy H.E."/>
            <person name="Yi K.Y."/>
            <person name="Rhee J.H."/>
            <person name="Lee S.Y."/>
        </authorList>
    </citation>
    <scope>NUCLEOTIDE SEQUENCE [LARGE SCALE GENOMIC DNA]</scope>
    <source>
        <strain evidence="1 2">CMCP6</strain>
    </source>
</reference>
<protein>
    <submittedName>
        <fullName evidence="1">Uncharacterized protein</fullName>
    </submittedName>
</protein>
<dbReference type="Proteomes" id="UP000002275">
    <property type="component" value="Chromosome I"/>
</dbReference>
<dbReference type="InterPro" id="IPR010878">
    <property type="entry name" value="Gp111"/>
</dbReference>
<dbReference type="AlphaFoldDB" id="A0A3Q0L1Z1"/>
<sequence>MTRSEIMKTAWNIAKEAAAKTGYKAKEFFSESLKMAWTMAKQEVKTIKERLVELGGKEYTAHNCNRVYLTLDQFNEITNLGYNLNEYRNKFYADLDDNRIYRKISKNGKSKIYHEFDLASWA</sequence>
<proteinExistence type="predicted"/>